<dbReference type="Pfam" id="PF07690">
    <property type="entry name" value="MFS_1"/>
    <property type="match status" value="2"/>
</dbReference>
<evidence type="ECO:0000256" key="2">
    <source>
        <dbReference type="ARBA" id="ARBA00022692"/>
    </source>
</evidence>
<dbReference type="AlphaFoldDB" id="A0A1G8TZ70"/>
<evidence type="ECO:0000256" key="3">
    <source>
        <dbReference type="ARBA" id="ARBA00022989"/>
    </source>
</evidence>
<feature type="transmembrane region" description="Helical" evidence="6">
    <location>
        <begin position="344"/>
        <end position="365"/>
    </location>
</feature>
<name>A0A1G8TZ70_9ACTN</name>
<protein>
    <submittedName>
        <fullName evidence="8">Predicted arabinose efflux permease, MFS family</fullName>
    </submittedName>
</protein>
<evidence type="ECO:0000313" key="8">
    <source>
        <dbReference type="EMBL" id="SDJ46789.1"/>
    </source>
</evidence>
<keyword evidence="3 6" id="KW-1133">Transmembrane helix</keyword>
<dbReference type="RefSeq" id="WP_176953615.1">
    <property type="nucleotide sequence ID" value="NZ_FNFF01000001.1"/>
</dbReference>
<keyword evidence="5" id="KW-0046">Antibiotic resistance</keyword>
<evidence type="ECO:0000256" key="1">
    <source>
        <dbReference type="ARBA" id="ARBA00004651"/>
    </source>
</evidence>
<dbReference type="STRING" id="417292.SAMN05421806_101540"/>
<feature type="transmembrane region" description="Helical" evidence="6">
    <location>
        <begin position="118"/>
        <end position="139"/>
    </location>
</feature>
<feature type="transmembrane region" description="Helical" evidence="6">
    <location>
        <begin position="151"/>
        <end position="175"/>
    </location>
</feature>
<dbReference type="PROSITE" id="PS50850">
    <property type="entry name" value="MFS"/>
    <property type="match status" value="1"/>
</dbReference>
<organism evidence="8 9">
    <name type="scientific">Streptomyces indicus</name>
    <dbReference type="NCBI Taxonomy" id="417292"/>
    <lineage>
        <taxon>Bacteria</taxon>
        <taxon>Bacillati</taxon>
        <taxon>Actinomycetota</taxon>
        <taxon>Actinomycetes</taxon>
        <taxon>Kitasatosporales</taxon>
        <taxon>Streptomycetaceae</taxon>
        <taxon>Streptomyces</taxon>
    </lineage>
</organism>
<dbReference type="Proteomes" id="UP000199155">
    <property type="component" value="Unassembled WGS sequence"/>
</dbReference>
<dbReference type="InterPro" id="IPR020846">
    <property type="entry name" value="MFS_dom"/>
</dbReference>
<feature type="transmembrane region" description="Helical" evidence="6">
    <location>
        <begin position="57"/>
        <end position="77"/>
    </location>
</feature>
<evidence type="ECO:0000313" key="9">
    <source>
        <dbReference type="Proteomes" id="UP000199155"/>
    </source>
</evidence>
<dbReference type="PANTHER" id="PTHR42718:SF39">
    <property type="entry name" value="ACTINORHODIN TRANSPORTER-RELATED"/>
    <property type="match status" value="1"/>
</dbReference>
<gene>
    <name evidence="8" type="ORF">SAMN05421806_101540</name>
</gene>
<keyword evidence="4 6" id="KW-0472">Membrane</keyword>
<dbReference type="GO" id="GO:0005886">
    <property type="term" value="C:plasma membrane"/>
    <property type="evidence" value="ECO:0007669"/>
    <property type="project" value="UniProtKB-SubCell"/>
</dbReference>
<dbReference type="PANTHER" id="PTHR42718">
    <property type="entry name" value="MAJOR FACILITATOR SUPERFAMILY MULTIDRUG TRANSPORTER MFSC"/>
    <property type="match status" value="1"/>
</dbReference>
<feature type="transmembrane region" description="Helical" evidence="6">
    <location>
        <begin position="213"/>
        <end position="232"/>
    </location>
</feature>
<feature type="transmembrane region" description="Helical" evidence="6">
    <location>
        <begin position="309"/>
        <end position="332"/>
    </location>
</feature>
<feature type="transmembrane region" description="Helical" evidence="6">
    <location>
        <begin position="181"/>
        <end position="201"/>
    </location>
</feature>
<dbReference type="GO" id="GO:0046677">
    <property type="term" value="P:response to antibiotic"/>
    <property type="evidence" value="ECO:0007669"/>
    <property type="project" value="UniProtKB-KW"/>
</dbReference>
<dbReference type="CDD" id="cd17321">
    <property type="entry name" value="MFS_MMR_MDR_like"/>
    <property type="match status" value="1"/>
</dbReference>
<dbReference type="GO" id="GO:0022857">
    <property type="term" value="F:transmembrane transporter activity"/>
    <property type="evidence" value="ECO:0007669"/>
    <property type="project" value="InterPro"/>
</dbReference>
<feature type="domain" description="Major facilitator superfamily (MFS) profile" evidence="7">
    <location>
        <begin position="23"/>
        <end position="475"/>
    </location>
</feature>
<accession>A0A1G8TZ70</accession>
<evidence type="ECO:0000256" key="4">
    <source>
        <dbReference type="ARBA" id="ARBA00023136"/>
    </source>
</evidence>
<proteinExistence type="predicted"/>
<dbReference type="SUPFAM" id="SSF103473">
    <property type="entry name" value="MFS general substrate transporter"/>
    <property type="match status" value="1"/>
</dbReference>
<dbReference type="InterPro" id="IPR011701">
    <property type="entry name" value="MFS"/>
</dbReference>
<feature type="transmembrane region" description="Helical" evidence="6">
    <location>
        <begin position="23"/>
        <end position="45"/>
    </location>
</feature>
<feature type="transmembrane region" description="Helical" evidence="6">
    <location>
        <begin position="448"/>
        <end position="469"/>
    </location>
</feature>
<feature type="transmembrane region" description="Helical" evidence="6">
    <location>
        <begin position="371"/>
        <end position="391"/>
    </location>
</feature>
<sequence>MSGISEARETREGERFSARERRILAVCLAAGFTSLLDQSVLNIAVPALRDALAADAAQLQWIVAGYSLAFGVALVPGGRLGDVHGRKPFFLAGMALFVLGGLLSSCAQDAWLVVGARLFQGLGAGLVNAQVIGTIQDVFRGAARARALGMYAVTAGIATALGPPVGGALIAAAGAEPGWRFAVLLNVPFAVATLVAGARFLPRQRPVNASAGLDLPGVALFAGLTVLIMLPFIRSGGYLAYGAGAAALAVALVLQQRARARSGRRPLVHPALTRSAPFALGTGVAMAQFGASLANGMVLAVFLQAELGLSPMTAALVMLPQAVGMGATSTFAWRVVRRFGEHRVITSGLTLSALALLSGGIATLYVPAGALPWVLALCQLCAGAATGFTVAPTQAQVLRHAPAEAAGVAGGLLQMSQRMAAAVFISAVSGLYLHSSAASLGLPGMRRAFWHASLACTAIVGAGLLISVLHRRAGAKPTPVRTALPAPQGKELTP</sequence>
<feature type="transmembrane region" description="Helical" evidence="6">
    <location>
        <begin position="276"/>
        <end position="303"/>
    </location>
</feature>
<feature type="transmembrane region" description="Helical" evidence="6">
    <location>
        <begin position="420"/>
        <end position="442"/>
    </location>
</feature>
<evidence type="ECO:0000256" key="5">
    <source>
        <dbReference type="ARBA" id="ARBA00023251"/>
    </source>
</evidence>
<dbReference type="InterPro" id="IPR036259">
    <property type="entry name" value="MFS_trans_sf"/>
</dbReference>
<comment type="subcellular location">
    <subcellularLocation>
        <location evidence="1">Cell membrane</location>
        <topology evidence="1">Multi-pass membrane protein</topology>
    </subcellularLocation>
</comment>
<keyword evidence="2 6" id="KW-0812">Transmembrane</keyword>
<feature type="transmembrane region" description="Helical" evidence="6">
    <location>
        <begin position="238"/>
        <end position="255"/>
    </location>
</feature>
<feature type="transmembrane region" description="Helical" evidence="6">
    <location>
        <begin position="89"/>
        <end position="112"/>
    </location>
</feature>
<evidence type="ECO:0000259" key="7">
    <source>
        <dbReference type="PROSITE" id="PS50850"/>
    </source>
</evidence>
<dbReference type="EMBL" id="FNFF01000001">
    <property type="protein sequence ID" value="SDJ46789.1"/>
    <property type="molecule type" value="Genomic_DNA"/>
</dbReference>
<evidence type="ECO:0000256" key="6">
    <source>
        <dbReference type="SAM" id="Phobius"/>
    </source>
</evidence>
<dbReference type="Gene3D" id="1.20.1720.10">
    <property type="entry name" value="Multidrug resistance protein D"/>
    <property type="match status" value="1"/>
</dbReference>
<dbReference type="Gene3D" id="1.20.1250.20">
    <property type="entry name" value="MFS general substrate transporter like domains"/>
    <property type="match status" value="1"/>
</dbReference>
<keyword evidence="9" id="KW-1185">Reference proteome</keyword>
<reference evidence="8 9" key="1">
    <citation type="submission" date="2016-10" db="EMBL/GenBank/DDBJ databases">
        <authorList>
            <person name="de Groot N.N."/>
        </authorList>
    </citation>
    <scope>NUCLEOTIDE SEQUENCE [LARGE SCALE GENOMIC DNA]</scope>
    <source>
        <strain evidence="8 9">CGMCC 4.5727</strain>
    </source>
</reference>